<reference evidence="1 2" key="1">
    <citation type="submission" date="2021-01" db="EMBL/GenBank/DDBJ databases">
        <title>Whole genome shotgun sequence of Actinoplanes durhamensis NBRC 14914.</title>
        <authorList>
            <person name="Komaki H."/>
            <person name="Tamura T."/>
        </authorList>
    </citation>
    <scope>NUCLEOTIDE SEQUENCE [LARGE SCALE GENOMIC DNA]</scope>
    <source>
        <strain evidence="1 2">NBRC 14914</strain>
    </source>
</reference>
<dbReference type="RefSeq" id="WP_203728021.1">
    <property type="nucleotide sequence ID" value="NZ_BAAATX010000001.1"/>
</dbReference>
<evidence type="ECO:0000313" key="2">
    <source>
        <dbReference type="Proteomes" id="UP000637628"/>
    </source>
</evidence>
<organism evidence="1 2">
    <name type="scientific">Paractinoplanes durhamensis</name>
    <dbReference type="NCBI Taxonomy" id="113563"/>
    <lineage>
        <taxon>Bacteria</taxon>
        <taxon>Bacillati</taxon>
        <taxon>Actinomycetota</taxon>
        <taxon>Actinomycetes</taxon>
        <taxon>Micromonosporales</taxon>
        <taxon>Micromonosporaceae</taxon>
        <taxon>Paractinoplanes</taxon>
    </lineage>
</organism>
<proteinExistence type="predicted"/>
<name>A0ABQ3YXH5_9ACTN</name>
<sequence>MNDIRLAVEMTFGSTPHGTDDQFEEFLDAVQEHLESIGREVQLSAALAERTTEFATSANGTDVNMAMAYLLMDLRTALHAAGCNTASWPTFEPTSQVVRTLQGA</sequence>
<comment type="caution">
    <text evidence="1">The sequence shown here is derived from an EMBL/GenBank/DDBJ whole genome shotgun (WGS) entry which is preliminary data.</text>
</comment>
<protein>
    <submittedName>
        <fullName evidence="1">Uncharacterized protein</fullName>
    </submittedName>
</protein>
<gene>
    <name evidence="1" type="ORF">Adu01nite_36060</name>
</gene>
<accession>A0ABQ3YXH5</accession>
<keyword evidence="2" id="KW-1185">Reference proteome</keyword>
<dbReference type="EMBL" id="BOML01000031">
    <property type="protein sequence ID" value="GIE02256.1"/>
    <property type="molecule type" value="Genomic_DNA"/>
</dbReference>
<evidence type="ECO:0000313" key="1">
    <source>
        <dbReference type="EMBL" id="GIE02256.1"/>
    </source>
</evidence>
<dbReference type="Proteomes" id="UP000637628">
    <property type="component" value="Unassembled WGS sequence"/>
</dbReference>